<sequence length="34" mass="3827">MTAETCHAPLASLQFVRGPESHNQLHHLKLAIIY</sequence>
<gene>
    <name evidence="1" type="ORF">GQ26_0191530</name>
</gene>
<evidence type="ECO:0000313" key="1">
    <source>
        <dbReference type="EMBL" id="KFX46423.1"/>
    </source>
</evidence>
<comment type="caution">
    <text evidence="1">The sequence shown here is derived from an EMBL/GenBank/DDBJ whole genome shotgun (WGS) entry which is preliminary data.</text>
</comment>
<reference evidence="1" key="1">
    <citation type="journal article" date="2014" name="PLoS Genet.">
        <title>Signature Gene Expression Reveals Novel Clues to the Molecular Mechanisms of Dimorphic Transition in Penicillium marneffei.</title>
        <authorList>
            <person name="Yang E."/>
            <person name="Wang G."/>
            <person name="Cai J."/>
            <person name="Woo P.C."/>
            <person name="Lau S.K."/>
            <person name="Yuen K.-Y."/>
            <person name="Chow W.-N."/>
            <person name="Lin X."/>
        </authorList>
    </citation>
    <scope>NUCLEOTIDE SEQUENCE [LARGE SCALE GENOMIC DNA]</scope>
    <source>
        <strain evidence="1">PM1</strain>
    </source>
</reference>
<dbReference type="HOGENOM" id="CLU_3377378_0_0_1"/>
<organism evidence="1">
    <name type="scientific">Talaromyces marneffei PM1</name>
    <dbReference type="NCBI Taxonomy" id="1077442"/>
    <lineage>
        <taxon>Eukaryota</taxon>
        <taxon>Fungi</taxon>
        <taxon>Dikarya</taxon>
        <taxon>Ascomycota</taxon>
        <taxon>Pezizomycotina</taxon>
        <taxon>Eurotiomycetes</taxon>
        <taxon>Eurotiomycetidae</taxon>
        <taxon>Eurotiales</taxon>
        <taxon>Trichocomaceae</taxon>
        <taxon>Talaromyces</taxon>
        <taxon>Talaromyces sect. Talaromyces</taxon>
    </lineage>
</organism>
<accession>A0A093XME6</accession>
<dbReference type="AlphaFoldDB" id="A0A093XME6"/>
<proteinExistence type="predicted"/>
<protein>
    <submittedName>
        <fullName evidence="1">Uncharacterized protein</fullName>
    </submittedName>
</protein>
<name>A0A093XME6_TALMA</name>
<dbReference type="EMBL" id="JPOX01000019">
    <property type="protein sequence ID" value="KFX46423.1"/>
    <property type="molecule type" value="Genomic_DNA"/>
</dbReference>